<evidence type="ECO:0000256" key="6">
    <source>
        <dbReference type="ARBA" id="ARBA00022741"/>
    </source>
</evidence>
<evidence type="ECO:0000256" key="12">
    <source>
        <dbReference type="SAM" id="Phobius"/>
    </source>
</evidence>
<name>A0A1L5YBD9_9EUKA</name>
<evidence type="ECO:0000313" key="16">
    <source>
        <dbReference type="EMBL" id="BBL86009.1"/>
    </source>
</evidence>
<dbReference type="NCBIfam" id="TIGR00231">
    <property type="entry name" value="small_GTP"/>
    <property type="match status" value="1"/>
</dbReference>
<keyword evidence="7 12" id="KW-1133">Transmembrane helix</keyword>
<evidence type="ECO:0000259" key="13">
    <source>
        <dbReference type="PROSITE" id="PS51711"/>
    </source>
</evidence>
<proteinExistence type="predicted"/>
<dbReference type="InterPro" id="IPR003373">
    <property type="entry name" value="Fe2_transport_prot-B"/>
</dbReference>
<keyword evidence="4" id="KW-0410">Iron transport</keyword>
<evidence type="ECO:0000256" key="5">
    <source>
        <dbReference type="ARBA" id="ARBA00022692"/>
    </source>
</evidence>
<dbReference type="InterPro" id="IPR011640">
    <property type="entry name" value="Fe2_transport_prot_B_C"/>
</dbReference>
<geneLocation type="plastid" evidence="14"/>
<dbReference type="InterPro" id="IPR005225">
    <property type="entry name" value="Small_GTP-bd"/>
</dbReference>
<evidence type="ECO:0000313" key="14">
    <source>
        <dbReference type="EMBL" id="APP88029.1"/>
    </source>
</evidence>
<evidence type="ECO:0000256" key="2">
    <source>
        <dbReference type="ARBA" id="ARBA00022448"/>
    </source>
</evidence>
<reference evidence="14" key="1">
    <citation type="journal article" date="2017" name="Protist">
        <title>Diversity of the Photosynthetic Paulinella Species, with the Description of Paulinella micropora sp. nov. and the Chromatophore Genome Sequence for strain KR01.</title>
        <authorList>
            <person name="Lhee D."/>
            <person name="Yang E.C."/>
            <person name="Kim J.I."/>
            <person name="Nakayama T."/>
            <person name="Zuccarello G."/>
            <person name="Andersen R.A."/>
            <person name="Yoon H.S."/>
        </authorList>
    </citation>
    <scope>NUCLEOTIDE SEQUENCE</scope>
    <source>
        <strain evidence="15">FK01</strain>
        <strain evidence="14">KR01</strain>
    </source>
</reference>
<feature type="transmembrane region" description="Helical" evidence="12">
    <location>
        <begin position="324"/>
        <end position="346"/>
    </location>
</feature>
<dbReference type="InterPro" id="IPR006073">
    <property type="entry name" value="GTP-bd"/>
</dbReference>
<keyword evidence="11 12" id="KW-0472">Membrane</keyword>
<dbReference type="EMBL" id="KX897545">
    <property type="protein sequence ID" value="APP88029.1"/>
    <property type="molecule type" value="Genomic_DNA"/>
</dbReference>
<dbReference type="AlphaFoldDB" id="A0A1L5YBD9"/>
<dbReference type="Pfam" id="PF07670">
    <property type="entry name" value="Gate"/>
    <property type="match status" value="2"/>
</dbReference>
<dbReference type="PRINTS" id="PR00326">
    <property type="entry name" value="GTP1OBG"/>
</dbReference>
<dbReference type="PANTHER" id="PTHR43185">
    <property type="entry name" value="FERROUS IRON TRANSPORT PROTEIN B"/>
    <property type="match status" value="1"/>
</dbReference>
<evidence type="ECO:0000256" key="11">
    <source>
        <dbReference type="ARBA" id="ARBA00023136"/>
    </source>
</evidence>
<dbReference type="EMBL" id="LC490351">
    <property type="protein sequence ID" value="BBL86009.1"/>
    <property type="molecule type" value="Genomic_DNA"/>
</dbReference>
<evidence type="ECO:0000256" key="7">
    <source>
        <dbReference type="ARBA" id="ARBA00022989"/>
    </source>
</evidence>
<dbReference type="InterPro" id="IPR050860">
    <property type="entry name" value="FeoB_GTPase"/>
</dbReference>
<evidence type="ECO:0000256" key="1">
    <source>
        <dbReference type="ARBA" id="ARBA00004651"/>
    </source>
</evidence>
<feature type="transmembrane region" description="Helical" evidence="12">
    <location>
        <begin position="571"/>
        <end position="593"/>
    </location>
</feature>
<reference evidence="16 17" key="2">
    <citation type="submission" date="2019-06" db="EMBL/GenBank/DDBJ databases">
        <title>A hidden player of endosymbiotic evolution: DNA virus triggered massive gene transfer.</title>
        <authorList>
            <person name="Matsuo M."/>
            <person name="Katahata A."/>
            <person name="Tachikawa M."/>
            <person name="Minakuchi Y."/>
            <person name="Noguchi H."/>
            <person name="Toyoda A."/>
            <person name="Fujiyama A."/>
            <person name="Suzuki Y."/>
            <person name="Satoh S."/>
            <person name="Nakayama T."/>
            <person name="Kamikawa R."/>
            <person name="Nomura M."/>
            <person name="Inagaki Y."/>
            <person name="Ishida K."/>
            <person name="Obokata J."/>
        </authorList>
    </citation>
    <scope>NUCLEOTIDE SEQUENCE [LARGE SCALE GENOMIC DNA]</scope>
    <source>
        <strain evidence="16 17">MYN1</strain>
    </source>
</reference>
<dbReference type="Proteomes" id="UP000503178">
    <property type="component" value="Chromatophore Pltd"/>
</dbReference>
<feature type="transmembrane region" description="Helical" evidence="12">
    <location>
        <begin position="358"/>
        <end position="382"/>
    </location>
</feature>
<sequence>MSPVKVALLGMPNTGKSTLFNALSGGHAHIGNWPGITVDLSQAEIELEGGEEHKKLILVDLPGVYDLHGFSEDEAIVQRFLNQTPPDLVVIVLNASQIDRQLHLALQVRSLQLPALVALNMSDEVNRFGVNIDHSALEAGLMMQVIPISAKHKQGLELLLKIITQISYSLPEHTSNDKKNVAIEEDITKNMQSLLASAITLPHQWRDRLTRQVDSIVLHPWLGLPLFFLTMFSTFQFIYALGVPVQALLNRWLDTIGHLLIEPLVTPLHPFWQGLLIDGLYKGIGTVMVFMPVIFLFFLVIGIIEDSGYLSRAAYLMDALMERLGLDGRSFVLSLMGFGCNVPAILGTRVMRSRSLRLLSMLIIPFSLCSARLNVFLFIAFALFRPPLAATVIFSLYIVSFLAALLTAFLFKGHFISREPVVLELPPYRFPTVTQMLKRAWAEVKHFWVWSRRFIVFGVVAVWLMNNLPLGVEPASAASLSGRLGEALQPLLQPIGINPSLAVALVFGFVAKEIVLGGLAVTYGHTDHIQLGQALASELTRVQAYSFMLFTLLYTPCLSTIAAIRAESKDWYFTGLSIIWSVGLAWVSCWIFIQLVTR</sequence>
<feature type="transmembrane region" description="Helical" evidence="12">
    <location>
        <begin position="501"/>
        <end position="523"/>
    </location>
</feature>
<evidence type="ECO:0000256" key="8">
    <source>
        <dbReference type="ARBA" id="ARBA00023004"/>
    </source>
</evidence>
<dbReference type="SUPFAM" id="SSF52540">
    <property type="entry name" value="P-loop containing nucleoside triphosphate hydrolases"/>
    <property type="match status" value="1"/>
</dbReference>
<feature type="transmembrane region" description="Helical" evidence="12">
    <location>
        <begin position="284"/>
        <end position="304"/>
    </location>
</feature>
<keyword evidence="8" id="KW-0408">Iron</keyword>
<keyword evidence="9" id="KW-0406">Ion transport</keyword>
<dbReference type="EMBL" id="KY124271">
    <property type="protein sequence ID" value="AQX44796.1"/>
    <property type="molecule type" value="Genomic_DNA"/>
</dbReference>
<evidence type="ECO:0000256" key="10">
    <source>
        <dbReference type="ARBA" id="ARBA00023134"/>
    </source>
</evidence>
<keyword evidence="10" id="KW-0342">GTP-binding</keyword>
<dbReference type="InterPro" id="IPR027417">
    <property type="entry name" value="P-loop_NTPase"/>
</dbReference>
<dbReference type="NCBIfam" id="TIGR00437">
    <property type="entry name" value="feoB"/>
    <property type="match status" value="1"/>
</dbReference>
<dbReference type="Pfam" id="PF07664">
    <property type="entry name" value="FeoB_C"/>
    <property type="match status" value="1"/>
</dbReference>
<feature type="transmembrane region" description="Helical" evidence="12">
    <location>
        <begin position="388"/>
        <end position="411"/>
    </location>
</feature>
<dbReference type="GO" id="GO:0015093">
    <property type="term" value="F:ferrous iron transmembrane transporter activity"/>
    <property type="evidence" value="ECO:0007669"/>
    <property type="project" value="InterPro"/>
</dbReference>
<keyword evidence="6" id="KW-0547">Nucleotide-binding</keyword>
<keyword evidence="17" id="KW-1185">Reference proteome</keyword>
<feature type="domain" description="FeoB-type G" evidence="13">
    <location>
        <begin position="3"/>
        <end position="169"/>
    </location>
</feature>
<evidence type="ECO:0000256" key="3">
    <source>
        <dbReference type="ARBA" id="ARBA00022475"/>
    </source>
</evidence>
<dbReference type="GO" id="GO:0005525">
    <property type="term" value="F:GTP binding"/>
    <property type="evidence" value="ECO:0007669"/>
    <property type="project" value="UniProtKB-KW"/>
</dbReference>
<keyword evidence="2" id="KW-0813">Transport</keyword>
<dbReference type="InterPro" id="IPR030389">
    <property type="entry name" value="G_FEOB_dom"/>
</dbReference>
<accession>A0A1L5YBD9</accession>
<evidence type="ECO:0000313" key="17">
    <source>
        <dbReference type="Proteomes" id="UP000503178"/>
    </source>
</evidence>
<comment type="subcellular location">
    <subcellularLocation>
        <location evidence="1">Cell membrane</location>
        <topology evidence="1">Multi-pass membrane protein</topology>
    </subcellularLocation>
</comment>
<dbReference type="PANTHER" id="PTHR43185:SF1">
    <property type="entry name" value="FE(2+) TRANSPORTER FEOB"/>
    <property type="match status" value="1"/>
</dbReference>
<dbReference type="Pfam" id="PF02421">
    <property type="entry name" value="FeoB_N"/>
    <property type="match status" value="1"/>
</dbReference>
<dbReference type="GO" id="GO:0005886">
    <property type="term" value="C:plasma membrane"/>
    <property type="evidence" value="ECO:0007669"/>
    <property type="project" value="UniProtKB-SubCell"/>
</dbReference>
<feature type="transmembrane region" description="Helical" evidence="12">
    <location>
        <begin position="544"/>
        <end position="565"/>
    </location>
</feature>
<dbReference type="InterPro" id="IPR011642">
    <property type="entry name" value="Gate_dom"/>
</dbReference>
<feature type="transmembrane region" description="Helical" evidence="12">
    <location>
        <begin position="216"/>
        <end position="240"/>
    </location>
</feature>
<feature type="transmembrane region" description="Helical" evidence="12">
    <location>
        <begin position="447"/>
        <end position="465"/>
    </location>
</feature>
<gene>
    <name evidence="14" type="primary">feoB</name>
    <name evidence="16" type="synonym">MYN1_Chr_193</name>
    <name evidence="14" type="ORF">PCKR_234</name>
    <name evidence="15" type="ORF">PFK_234</name>
    <name evidence="16" type="ORF">PMYN1_Chma197</name>
</gene>
<protein>
    <submittedName>
        <fullName evidence="14">Ferrous iron transport protein B</fullName>
    </submittedName>
</protein>
<evidence type="ECO:0000256" key="9">
    <source>
        <dbReference type="ARBA" id="ARBA00023065"/>
    </source>
</evidence>
<dbReference type="Gene3D" id="3.40.50.300">
    <property type="entry name" value="P-loop containing nucleotide triphosphate hydrolases"/>
    <property type="match status" value="1"/>
</dbReference>
<keyword evidence="14" id="KW-0934">Plastid</keyword>
<keyword evidence="5 12" id="KW-0812">Transmembrane</keyword>
<keyword evidence="3" id="KW-1003">Cell membrane</keyword>
<organism evidence="14">
    <name type="scientific">Paulinella micropora</name>
    <dbReference type="NCBI Taxonomy" id="1928728"/>
    <lineage>
        <taxon>Eukaryota</taxon>
        <taxon>Sar</taxon>
        <taxon>Rhizaria</taxon>
        <taxon>Cercozoa</taxon>
        <taxon>Imbricatea</taxon>
        <taxon>Silicofilosea</taxon>
        <taxon>Euglyphida</taxon>
        <taxon>Paulinellidae</taxon>
        <taxon>Paulinella</taxon>
    </lineage>
</organism>
<dbReference type="PROSITE" id="PS51711">
    <property type="entry name" value="G_FEOB"/>
    <property type="match status" value="1"/>
</dbReference>
<evidence type="ECO:0000256" key="4">
    <source>
        <dbReference type="ARBA" id="ARBA00022496"/>
    </source>
</evidence>
<dbReference type="CDD" id="cd01879">
    <property type="entry name" value="FeoB"/>
    <property type="match status" value="1"/>
</dbReference>
<evidence type="ECO:0000313" key="15">
    <source>
        <dbReference type="EMBL" id="AQX44796.1"/>
    </source>
</evidence>